<dbReference type="InterPro" id="IPR003871">
    <property type="entry name" value="RFA1B/D_OB_1st"/>
</dbReference>
<dbReference type="SUPFAM" id="SSF50249">
    <property type="entry name" value="Nucleic acid-binding proteins"/>
    <property type="match status" value="1"/>
</dbReference>
<organism evidence="2 3">
    <name type="scientific">Cynara cardunculus var. scolymus</name>
    <name type="common">Globe artichoke</name>
    <name type="synonym">Cynara scolymus</name>
    <dbReference type="NCBI Taxonomy" id="59895"/>
    <lineage>
        <taxon>Eukaryota</taxon>
        <taxon>Viridiplantae</taxon>
        <taxon>Streptophyta</taxon>
        <taxon>Embryophyta</taxon>
        <taxon>Tracheophyta</taxon>
        <taxon>Spermatophyta</taxon>
        <taxon>Magnoliopsida</taxon>
        <taxon>eudicotyledons</taxon>
        <taxon>Gunneridae</taxon>
        <taxon>Pentapetalae</taxon>
        <taxon>asterids</taxon>
        <taxon>campanulids</taxon>
        <taxon>Asterales</taxon>
        <taxon>Asteraceae</taxon>
        <taxon>Carduoideae</taxon>
        <taxon>Cardueae</taxon>
        <taxon>Carduinae</taxon>
        <taxon>Cynara</taxon>
    </lineage>
</organism>
<dbReference type="PANTHER" id="PTHR47165:SF4">
    <property type="entry name" value="OS03G0429900 PROTEIN"/>
    <property type="match status" value="1"/>
</dbReference>
<gene>
    <name evidence="2" type="ORF">Ccrd_014651</name>
</gene>
<dbReference type="OMA" id="ASEHNFH"/>
<reference evidence="2 3" key="1">
    <citation type="journal article" date="2016" name="Sci. Rep.">
        <title>The genome sequence of the outbreeding globe artichoke constructed de novo incorporating a phase-aware low-pass sequencing strategy of F1 progeny.</title>
        <authorList>
            <person name="Scaglione D."/>
            <person name="Reyes-Chin-Wo S."/>
            <person name="Acquadro A."/>
            <person name="Froenicke L."/>
            <person name="Portis E."/>
            <person name="Beitel C."/>
            <person name="Tirone M."/>
            <person name="Mauro R."/>
            <person name="Lo Monaco A."/>
            <person name="Mauromicale G."/>
            <person name="Faccioli P."/>
            <person name="Cattivelli L."/>
            <person name="Rieseberg L."/>
            <person name="Michelmore R."/>
            <person name="Lanteri S."/>
        </authorList>
    </citation>
    <scope>NUCLEOTIDE SEQUENCE [LARGE SCALE GENOMIC DNA]</scope>
    <source>
        <strain evidence="2">2C</strain>
    </source>
</reference>
<dbReference type="Proteomes" id="UP000243975">
    <property type="component" value="Unassembled WGS sequence"/>
</dbReference>
<dbReference type="CDD" id="cd04480">
    <property type="entry name" value="RPA1_DBD_A_like"/>
    <property type="match status" value="1"/>
</dbReference>
<dbReference type="Gramene" id="KVI06990">
    <property type="protein sequence ID" value="KVI06990"/>
    <property type="gene ID" value="Ccrd_014651"/>
</dbReference>
<dbReference type="PANTHER" id="PTHR47165">
    <property type="entry name" value="OS03G0429900 PROTEIN"/>
    <property type="match status" value="1"/>
</dbReference>
<dbReference type="InterPro" id="IPR012340">
    <property type="entry name" value="NA-bd_OB-fold"/>
</dbReference>
<evidence type="ECO:0000313" key="3">
    <source>
        <dbReference type="Proteomes" id="UP000243975"/>
    </source>
</evidence>
<proteinExistence type="predicted"/>
<accession>A0A118K466</accession>
<comment type="caution">
    <text evidence="2">The sequence shown here is derived from an EMBL/GenBank/DDBJ whole genome shotgun (WGS) entry which is preliminary data.</text>
</comment>
<dbReference type="Pfam" id="PF02721">
    <property type="entry name" value="DUF223"/>
    <property type="match status" value="1"/>
</dbReference>
<evidence type="ECO:0000313" key="2">
    <source>
        <dbReference type="EMBL" id="KVI06990.1"/>
    </source>
</evidence>
<dbReference type="STRING" id="59895.A0A118K466"/>
<sequence>MEFVGLQNLVLDNESWVVKIRICRLWESLNTKRNGELISLDMVVIDENGSLMTVMVRKNLVNKFNHLLKEGNVYILKNFKVVENSGAFKIIDSKLKIMFTLLTKVEKVDTYVPSIPMHGFQHASEKTVNDRLNDDNILTDIIGCLTAVGDVETVKGGFRKRDLEIISK</sequence>
<keyword evidence="3" id="KW-1185">Reference proteome</keyword>
<dbReference type="AlphaFoldDB" id="A0A118K466"/>
<feature type="non-terminal residue" evidence="2">
    <location>
        <position position="1"/>
    </location>
</feature>
<evidence type="ECO:0000259" key="1">
    <source>
        <dbReference type="Pfam" id="PF02721"/>
    </source>
</evidence>
<feature type="domain" description="Replication protein A 70 kDa DNA-binding subunit B/D first OB fold" evidence="1">
    <location>
        <begin position="5"/>
        <end position="107"/>
    </location>
</feature>
<name>A0A118K466_CYNCS</name>
<dbReference type="EMBL" id="LEKV01001534">
    <property type="protein sequence ID" value="KVI06990.1"/>
    <property type="molecule type" value="Genomic_DNA"/>
</dbReference>
<dbReference type="Gene3D" id="2.40.50.140">
    <property type="entry name" value="Nucleic acid-binding proteins"/>
    <property type="match status" value="1"/>
</dbReference>
<protein>
    <recommendedName>
        <fullName evidence="1">Replication protein A 70 kDa DNA-binding subunit B/D first OB fold domain-containing protein</fullName>
    </recommendedName>
</protein>